<feature type="transmembrane region" description="Helical" evidence="8">
    <location>
        <begin position="58"/>
        <end position="83"/>
    </location>
</feature>
<dbReference type="PANTHER" id="PTHR43394:SF1">
    <property type="entry name" value="ATP-BINDING CASSETTE SUB-FAMILY B MEMBER 10, MITOCHONDRIAL"/>
    <property type="match status" value="1"/>
</dbReference>
<evidence type="ECO:0000256" key="1">
    <source>
        <dbReference type="ARBA" id="ARBA00004651"/>
    </source>
</evidence>
<dbReference type="InterPro" id="IPR011527">
    <property type="entry name" value="ABC1_TM_dom"/>
</dbReference>
<evidence type="ECO:0000256" key="6">
    <source>
        <dbReference type="ARBA" id="ARBA00023136"/>
    </source>
</evidence>
<dbReference type="PROSITE" id="PS50893">
    <property type="entry name" value="ABC_TRANSPORTER_2"/>
    <property type="match status" value="1"/>
</dbReference>
<dbReference type="InterPro" id="IPR039421">
    <property type="entry name" value="Type_1_exporter"/>
</dbReference>
<accession>A0ABU2HAG6</accession>
<dbReference type="SUPFAM" id="SSF90123">
    <property type="entry name" value="ABC transporter transmembrane region"/>
    <property type="match status" value="1"/>
</dbReference>
<keyword evidence="4 11" id="KW-0067">ATP-binding</keyword>
<feature type="domain" description="ABC transmembrane type-1" evidence="10">
    <location>
        <begin position="26"/>
        <end position="305"/>
    </location>
</feature>
<organism evidence="11 12">
    <name type="scientific">Lipingzhangella rawalii</name>
    <dbReference type="NCBI Taxonomy" id="2055835"/>
    <lineage>
        <taxon>Bacteria</taxon>
        <taxon>Bacillati</taxon>
        <taxon>Actinomycetota</taxon>
        <taxon>Actinomycetes</taxon>
        <taxon>Streptosporangiales</taxon>
        <taxon>Nocardiopsidaceae</taxon>
        <taxon>Lipingzhangella</taxon>
    </lineage>
</organism>
<evidence type="ECO:0000256" key="8">
    <source>
        <dbReference type="SAM" id="Phobius"/>
    </source>
</evidence>
<evidence type="ECO:0000313" key="11">
    <source>
        <dbReference type="EMBL" id="MDS1272271.1"/>
    </source>
</evidence>
<keyword evidence="2 8" id="KW-0812">Transmembrane</keyword>
<proteinExistence type="predicted"/>
<dbReference type="InterPro" id="IPR027417">
    <property type="entry name" value="P-loop_NTPase"/>
</dbReference>
<dbReference type="Pfam" id="PF00664">
    <property type="entry name" value="ABC_membrane"/>
    <property type="match status" value="1"/>
</dbReference>
<protein>
    <submittedName>
        <fullName evidence="11">ABC transporter ATP-binding protein</fullName>
    </submittedName>
</protein>
<feature type="region of interest" description="Disordered" evidence="7">
    <location>
        <begin position="322"/>
        <end position="364"/>
    </location>
</feature>
<evidence type="ECO:0000313" key="12">
    <source>
        <dbReference type="Proteomes" id="UP001250214"/>
    </source>
</evidence>
<comment type="subcellular location">
    <subcellularLocation>
        <location evidence="1">Cell membrane</location>
        <topology evidence="1">Multi-pass membrane protein</topology>
    </subcellularLocation>
</comment>
<sequence>MTPTDTPERVYRRTYQLLRPHRGTLALAAILGILGTAAALAQPLAIGEVVAAVEAQQALMWPLLVLFVLFTLDAGIGALHVYLVGRVGTGVVLDSRLRLVDRLLRAPLKVHLDNRQGDLFTRAVADTSLLRTALAQGLSTLFVSALMITGTAVIMVAIDPLLAGLVAGCLLVSGAASGYVARLLRLATVRLRARVSEFGDACQRALGNVQTIKLSRGESREATRLGDRARAAYRDGLRVAVINATLYPAMNVGVQASFGVVFIVGGARLSTGSLTLPEFSAFLLYLFYLLTPVISGLQALAMVQQGMASVGRIGSVLDIEPEEEPPARASEADTARTAQPTHTPGERPTAASPPAPATPAAPVTTVNGAAPALSLHRVTFGYQPDQPVLDQVSFDLGPTGLVALVGPSGSGKTTVLGLCTRLWNPQSGQIRIQGRDAQELPLSQLRHQVAYVEQAAPVLDGSIRENLCYAAPEASNEAIDHVLDRLNLRTWVEQLPAGLDTPVGEAGTAISGGQRQRIAIARMLLCEPPVLLLDEAGSQLDATSERAMHHAIREESRHRLVVVVAHRLASVVDAHRILVLDEGHISAQGTHSQLARTNPTYQHIVRTHLDGDPAQTIPPDRTRAGQGG</sequence>
<keyword evidence="3" id="KW-0547">Nucleotide-binding</keyword>
<evidence type="ECO:0000256" key="4">
    <source>
        <dbReference type="ARBA" id="ARBA00022840"/>
    </source>
</evidence>
<feature type="domain" description="ABC transporter" evidence="9">
    <location>
        <begin position="373"/>
        <end position="607"/>
    </location>
</feature>
<gene>
    <name evidence="11" type="ORF">RIF23_18435</name>
</gene>
<evidence type="ECO:0000259" key="9">
    <source>
        <dbReference type="PROSITE" id="PS50893"/>
    </source>
</evidence>
<evidence type="ECO:0000256" key="3">
    <source>
        <dbReference type="ARBA" id="ARBA00022741"/>
    </source>
</evidence>
<dbReference type="InterPro" id="IPR017871">
    <property type="entry name" value="ABC_transporter-like_CS"/>
</dbReference>
<feature type="transmembrane region" description="Helical" evidence="8">
    <location>
        <begin position="164"/>
        <end position="184"/>
    </location>
</feature>
<dbReference type="GO" id="GO:0005524">
    <property type="term" value="F:ATP binding"/>
    <property type="evidence" value="ECO:0007669"/>
    <property type="project" value="UniProtKB-KW"/>
</dbReference>
<dbReference type="PROSITE" id="PS50929">
    <property type="entry name" value="ABC_TM1F"/>
    <property type="match status" value="1"/>
</dbReference>
<dbReference type="CDD" id="cd18551">
    <property type="entry name" value="ABC_6TM_LmrA_like"/>
    <property type="match status" value="1"/>
</dbReference>
<dbReference type="InterPro" id="IPR036640">
    <property type="entry name" value="ABC1_TM_sf"/>
</dbReference>
<feature type="transmembrane region" description="Helical" evidence="8">
    <location>
        <begin position="138"/>
        <end position="158"/>
    </location>
</feature>
<keyword evidence="5 8" id="KW-1133">Transmembrane helix</keyword>
<dbReference type="Gene3D" id="3.40.50.300">
    <property type="entry name" value="P-loop containing nucleotide triphosphate hydrolases"/>
    <property type="match status" value="1"/>
</dbReference>
<dbReference type="InterPro" id="IPR003593">
    <property type="entry name" value="AAA+_ATPase"/>
</dbReference>
<dbReference type="RefSeq" id="WP_310913842.1">
    <property type="nucleotide sequence ID" value="NZ_JAVLVT010000010.1"/>
</dbReference>
<dbReference type="InterPro" id="IPR003439">
    <property type="entry name" value="ABC_transporter-like_ATP-bd"/>
</dbReference>
<dbReference type="SMART" id="SM00382">
    <property type="entry name" value="AAA"/>
    <property type="match status" value="1"/>
</dbReference>
<feature type="transmembrane region" description="Helical" evidence="8">
    <location>
        <begin position="244"/>
        <end position="267"/>
    </location>
</feature>
<comment type="caution">
    <text evidence="11">The sequence shown here is derived from an EMBL/GenBank/DDBJ whole genome shotgun (WGS) entry which is preliminary data.</text>
</comment>
<keyword evidence="6 8" id="KW-0472">Membrane</keyword>
<keyword evidence="12" id="KW-1185">Reference proteome</keyword>
<dbReference type="Gene3D" id="1.20.1560.10">
    <property type="entry name" value="ABC transporter type 1, transmembrane domain"/>
    <property type="match status" value="1"/>
</dbReference>
<evidence type="ECO:0000259" key="10">
    <source>
        <dbReference type="PROSITE" id="PS50929"/>
    </source>
</evidence>
<feature type="transmembrane region" description="Helical" evidence="8">
    <location>
        <begin position="25"/>
        <end position="46"/>
    </location>
</feature>
<evidence type="ECO:0000256" key="5">
    <source>
        <dbReference type="ARBA" id="ARBA00022989"/>
    </source>
</evidence>
<dbReference type="EMBL" id="JAVLVT010000010">
    <property type="protein sequence ID" value="MDS1272271.1"/>
    <property type="molecule type" value="Genomic_DNA"/>
</dbReference>
<dbReference type="Proteomes" id="UP001250214">
    <property type="component" value="Unassembled WGS sequence"/>
</dbReference>
<reference evidence="12" key="1">
    <citation type="submission" date="2023-07" db="EMBL/GenBank/DDBJ databases">
        <title>Novel species in the genus Lipingzhangella isolated from Sambhar Salt Lake.</title>
        <authorList>
            <person name="Jiya N."/>
            <person name="Kajale S."/>
            <person name="Sharma A."/>
        </authorList>
    </citation>
    <scope>NUCLEOTIDE SEQUENCE [LARGE SCALE GENOMIC DNA]</scope>
    <source>
        <strain evidence="12">LS1_29</strain>
    </source>
</reference>
<feature type="transmembrane region" description="Helical" evidence="8">
    <location>
        <begin position="279"/>
        <end position="303"/>
    </location>
</feature>
<evidence type="ECO:0000256" key="7">
    <source>
        <dbReference type="SAM" id="MobiDB-lite"/>
    </source>
</evidence>
<dbReference type="Pfam" id="PF00005">
    <property type="entry name" value="ABC_tran"/>
    <property type="match status" value="1"/>
</dbReference>
<dbReference type="PROSITE" id="PS00211">
    <property type="entry name" value="ABC_TRANSPORTER_1"/>
    <property type="match status" value="1"/>
</dbReference>
<name>A0ABU2HAG6_9ACTN</name>
<dbReference type="PANTHER" id="PTHR43394">
    <property type="entry name" value="ATP-DEPENDENT PERMEASE MDL1, MITOCHONDRIAL"/>
    <property type="match status" value="1"/>
</dbReference>
<evidence type="ECO:0000256" key="2">
    <source>
        <dbReference type="ARBA" id="ARBA00022692"/>
    </source>
</evidence>
<dbReference type="SUPFAM" id="SSF52540">
    <property type="entry name" value="P-loop containing nucleoside triphosphate hydrolases"/>
    <property type="match status" value="1"/>
</dbReference>